<sequence>MATVTSSSGNTEVVTVRRTESQDVPAIISLFSSVTEDVFGRMDVPYLL</sequence>
<reference evidence="1" key="2">
    <citation type="submission" date="2025-09" db="UniProtKB">
        <authorList>
            <consortium name="Ensembl"/>
        </authorList>
    </citation>
    <scope>IDENTIFICATION</scope>
</reference>
<evidence type="ECO:0000313" key="1">
    <source>
        <dbReference type="Ensembl" id="ENSJHYP00000013568.1"/>
    </source>
</evidence>
<dbReference type="Proteomes" id="UP000694408">
    <property type="component" value="Unplaced"/>
</dbReference>
<name>A0A8C5J3D7_JUNHY</name>
<proteinExistence type="predicted"/>
<dbReference type="Ensembl" id="ENSJHYT00000016407.1">
    <property type="protein sequence ID" value="ENSJHYP00000013568.1"/>
    <property type="gene ID" value="ENSJHYG00000010514.1"/>
</dbReference>
<keyword evidence="2" id="KW-1185">Reference proteome</keyword>
<reference evidence="1" key="1">
    <citation type="submission" date="2025-08" db="UniProtKB">
        <authorList>
            <consortium name="Ensembl"/>
        </authorList>
    </citation>
    <scope>IDENTIFICATION</scope>
</reference>
<organism evidence="1 2">
    <name type="scientific">Junco hyemalis</name>
    <name type="common">Dark-eyed junco</name>
    <dbReference type="NCBI Taxonomy" id="40217"/>
    <lineage>
        <taxon>Eukaryota</taxon>
        <taxon>Metazoa</taxon>
        <taxon>Chordata</taxon>
        <taxon>Craniata</taxon>
        <taxon>Vertebrata</taxon>
        <taxon>Euteleostomi</taxon>
        <taxon>Archelosauria</taxon>
        <taxon>Archosauria</taxon>
        <taxon>Dinosauria</taxon>
        <taxon>Saurischia</taxon>
        <taxon>Theropoda</taxon>
        <taxon>Coelurosauria</taxon>
        <taxon>Aves</taxon>
        <taxon>Neognathae</taxon>
        <taxon>Neoaves</taxon>
        <taxon>Telluraves</taxon>
        <taxon>Australaves</taxon>
        <taxon>Passeriformes</taxon>
        <taxon>Passerellidae</taxon>
        <taxon>Junco</taxon>
    </lineage>
</organism>
<dbReference type="AlphaFoldDB" id="A0A8C5J3D7"/>
<evidence type="ECO:0000313" key="2">
    <source>
        <dbReference type="Proteomes" id="UP000694408"/>
    </source>
</evidence>
<protein>
    <submittedName>
        <fullName evidence="1">Uncharacterized protein</fullName>
    </submittedName>
</protein>
<accession>A0A8C5J3D7</accession>